<feature type="compositionally biased region" description="Basic and acidic residues" evidence="6">
    <location>
        <begin position="297"/>
        <end position="314"/>
    </location>
</feature>
<dbReference type="Pfam" id="PF05890">
    <property type="entry name" value="Ebp2"/>
    <property type="match status" value="1"/>
</dbReference>
<dbReference type="GO" id="GO:0042273">
    <property type="term" value="P:ribosomal large subunit biogenesis"/>
    <property type="evidence" value="ECO:0007669"/>
    <property type="project" value="TreeGrafter"/>
</dbReference>
<feature type="compositionally biased region" description="Basic residues" evidence="6">
    <location>
        <begin position="82"/>
        <end position="92"/>
    </location>
</feature>
<evidence type="ECO:0000256" key="2">
    <source>
        <dbReference type="ARBA" id="ARBA00007336"/>
    </source>
</evidence>
<feature type="region of interest" description="Disordered" evidence="6">
    <location>
        <begin position="1"/>
        <end position="193"/>
    </location>
</feature>
<dbReference type="InterPro" id="IPR008610">
    <property type="entry name" value="Ebp2"/>
</dbReference>
<feature type="region of interest" description="Disordered" evidence="6">
    <location>
        <begin position="297"/>
        <end position="332"/>
    </location>
</feature>
<dbReference type="PANTHER" id="PTHR13028">
    <property type="entry name" value="RRNA PROCESSING PROTEIN EBNA1-BINDING PROTEIN-RELATED"/>
    <property type="match status" value="1"/>
</dbReference>
<keyword evidence="3" id="KW-0690">Ribosome biogenesis</keyword>
<accession>A0A9Q9AW11</accession>
<dbReference type="Proteomes" id="UP001056384">
    <property type="component" value="Chromosome 4"/>
</dbReference>
<dbReference type="PANTHER" id="PTHR13028:SF0">
    <property type="entry name" value="RRNA-PROCESSING PROTEIN EBP2-RELATED"/>
    <property type="match status" value="1"/>
</dbReference>
<keyword evidence="8" id="KW-1185">Reference proteome</keyword>
<proteinExistence type="inferred from homology"/>
<sequence>MAKAMKLKAALDRQKGVNHKLEKQKKQQKEAEKRKRPKQPKNDEESEGEDGEQDVDFAALESVLAGAEVIDVDDEPRVDKRQKPKAGNRKERRAAMLAAKAEAEAKEIAEGATNAQTKEDAEGWETDESEDAEDADGGVEIGAMSDESESESEIENDVAEDEDDDDEDDEDQEDIPLSDLDSVASEDKEDVVPHQRLTINNTTALARSLKSIALPASLPFSAVQAVTSEEPVDIADVEDDLNRELAFYRQSLNAVTEARSKLKAEGVAFTRPTDYFAEMVKSEEQMGKVRAKLLDETARKKASSDARRQRDLKKFGKQVQVAKLQERQKEKTATLDRIQTLKRKRQGADLAANETDPFDVALEDAATTAAKDKADRKARGEGPNRKRQKKDEKFGFGGKKRFAKSNDAKSAADDSGYSVKRMKGGGKGKPRPGKSKRSRA</sequence>
<organism evidence="7 8">
    <name type="scientific">Septoria linicola</name>
    <dbReference type="NCBI Taxonomy" id="215465"/>
    <lineage>
        <taxon>Eukaryota</taxon>
        <taxon>Fungi</taxon>
        <taxon>Dikarya</taxon>
        <taxon>Ascomycota</taxon>
        <taxon>Pezizomycotina</taxon>
        <taxon>Dothideomycetes</taxon>
        <taxon>Dothideomycetidae</taxon>
        <taxon>Mycosphaerellales</taxon>
        <taxon>Mycosphaerellaceae</taxon>
        <taxon>Septoria</taxon>
    </lineage>
</organism>
<feature type="region of interest" description="Disordered" evidence="6">
    <location>
        <begin position="367"/>
        <end position="440"/>
    </location>
</feature>
<reference evidence="7" key="1">
    <citation type="submission" date="2022-06" db="EMBL/GenBank/DDBJ databases">
        <title>Complete genome sequences of two strains of the flax pathogen Septoria linicola.</title>
        <authorList>
            <person name="Lapalu N."/>
            <person name="Simon A."/>
            <person name="Demenou B."/>
            <person name="Paumier D."/>
            <person name="Guillot M.-P."/>
            <person name="Gout L."/>
            <person name="Valade R."/>
        </authorList>
    </citation>
    <scope>NUCLEOTIDE SEQUENCE</scope>
    <source>
        <strain evidence="7">SE15195</strain>
    </source>
</reference>
<evidence type="ECO:0000313" key="7">
    <source>
        <dbReference type="EMBL" id="USW52851.1"/>
    </source>
</evidence>
<feature type="compositionally biased region" description="Basic and acidic residues" evidence="6">
    <location>
        <begin position="9"/>
        <end position="33"/>
    </location>
</feature>
<dbReference type="GO" id="GO:0005730">
    <property type="term" value="C:nucleolus"/>
    <property type="evidence" value="ECO:0007669"/>
    <property type="project" value="UniProtKB-SubCell"/>
</dbReference>
<evidence type="ECO:0000313" key="8">
    <source>
        <dbReference type="Proteomes" id="UP001056384"/>
    </source>
</evidence>
<dbReference type="EMBL" id="CP099421">
    <property type="protein sequence ID" value="USW52851.1"/>
    <property type="molecule type" value="Genomic_DNA"/>
</dbReference>
<dbReference type="GO" id="GO:0030687">
    <property type="term" value="C:preribosome, large subunit precursor"/>
    <property type="evidence" value="ECO:0007669"/>
    <property type="project" value="TreeGrafter"/>
</dbReference>
<gene>
    <name evidence="7" type="ORF">Slin15195_G061700</name>
</gene>
<name>A0A9Q9AW11_9PEZI</name>
<evidence type="ECO:0000256" key="3">
    <source>
        <dbReference type="ARBA" id="ARBA00022517"/>
    </source>
</evidence>
<dbReference type="GO" id="GO:0034399">
    <property type="term" value="C:nuclear periphery"/>
    <property type="evidence" value="ECO:0007669"/>
    <property type="project" value="TreeGrafter"/>
</dbReference>
<comment type="similarity">
    <text evidence="2">Belongs to the EBP2 family.</text>
</comment>
<feature type="compositionally biased region" description="Acidic residues" evidence="6">
    <location>
        <begin position="146"/>
        <end position="176"/>
    </location>
</feature>
<feature type="compositionally biased region" description="Acidic residues" evidence="6">
    <location>
        <begin position="122"/>
        <end position="137"/>
    </location>
</feature>
<evidence type="ECO:0000256" key="6">
    <source>
        <dbReference type="SAM" id="MobiDB-lite"/>
    </source>
</evidence>
<feature type="compositionally biased region" description="Acidic residues" evidence="6">
    <location>
        <begin position="44"/>
        <end position="55"/>
    </location>
</feature>
<keyword evidence="4" id="KW-0175">Coiled coil</keyword>
<feature type="compositionally biased region" description="Basic residues" evidence="6">
    <location>
        <begin position="420"/>
        <end position="440"/>
    </location>
</feature>
<evidence type="ECO:0000256" key="5">
    <source>
        <dbReference type="ARBA" id="ARBA00023242"/>
    </source>
</evidence>
<evidence type="ECO:0000256" key="1">
    <source>
        <dbReference type="ARBA" id="ARBA00004604"/>
    </source>
</evidence>
<comment type="subcellular location">
    <subcellularLocation>
        <location evidence="1">Nucleus</location>
        <location evidence="1">Nucleolus</location>
    </subcellularLocation>
</comment>
<dbReference type="GO" id="GO:0006364">
    <property type="term" value="P:rRNA processing"/>
    <property type="evidence" value="ECO:0007669"/>
    <property type="project" value="TreeGrafter"/>
</dbReference>
<evidence type="ECO:0000256" key="4">
    <source>
        <dbReference type="ARBA" id="ARBA00023054"/>
    </source>
</evidence>
<keyword evidence="5" id="KW-0539">Nucleus</keyword>
<dbReference type="AlphaFoldDB" id="A0A9Q9AW11"/>
<feature type="compositionally biased region" description="Basic and acidic residues" evidence="6">
    <location>
        <begin position="370"/>
        <end position="394"/>
    </location>
</feature>
<protein>
    <submittedName>
        <fullName evidence="7">Eukaryotic rRNA processing</fullName>
    </submittedName>
</protein>